<name>A0ACC2HMW2_DALPE</name>
<evidence type="ECO:0000313" key="2">
    <source>
        <dbReference type="Proteomes" id="UP001157502"/>
    </source>
</evidence>
<dbReference type="EMBL" id="CM055728">
    <property type="protein sequence ID" value="KAJ8017236.1"/>
    <property type="molecule type" value="Genomic_DNA"/>
</dbReference>
<organism evidence="1 2">
    <name type="scientific">Dallia pectoralis</name>
    <name type="common">Alaska blackfish</name>
    <dbReference type="NCBI Taxonomy" id="75939"/>
    <lineage>
        <taxon>Eukaryota</taxon>
        <taxon>Metazoa</taxon>
        <taxon>Chordata</taxon>
        <taxon>Craniata</taxon>
        <taxon>Vertebrata</taxon>
        <taxon>Euteleostomi</taxon>
        <taxon>Actinopterygii</taxon>
        <taxon>Neopterygii</taxon>
        <taxon>Teleostei</taxon>
        <taxon>Protacanthopterygii</taxon>
        <taxon>Esociformes</taxon>
        <taxon>Umbridae</taxon>
        <taxon>Dallia</taxon>
    </lineage>
</organism>
<keyword evidence="2" id="KW-1185">Reference proteome</keyword>
<reference evidence="1" key="1">
    <citation type="submission" date="2021-05" db="EMBL/GenBank/DDBJ databases">
        <authorList>
            <person name="Pan Q."/>
            <person name="Jouanno E."/>
            <person name="Zahm M."/>
            <person name="Klopp C."/>
            <person name="Cabau C."/>
            <person name="Louis A."/>
            <person name="Berthelot C."/>
            <person name="Parey E."/>
            <person name="Roest Crollius H."/>
            <person name="Montfort J."/>
            <person name="Robinson-Rechavi M."/>
            <person name="Bouchez O."/>
            <person name="Lampietro C."/>
            <person name="Lopez Roques C."/>
            <person name="Donnadieu C."/>
            <person name="Postlethwait J."/>
            <person name="Bobe J."/>
            <person name="Dillon D."/>
            <person name="Chandos A."/>
            <person name="von Hippel F."/>
            <person name="Guiguen Y."/>
        </authorList>
    </citation>
    <scope>NUCLEOTIDE SEQUENCE</scope>
    <source>
        <strain evidence="1">YG-Jan2019</strain>
    </source>
</reference>
<proteinExistence type="predicted"/>
<evidence type="ECO:0000313" key="1">
    <source>
        <dbReference type="EMBL" id="KAJ8017236.1"/>
    </source>
</evidence>
<dbReference type="Proteomes" id="UP001157502">
    <property type="component" value="Chromosome 1"/>
</dbReference>
<protein>
    <submittedName>
        <fullName evidence="1">Uncharacterized protein</fullName>
    </submittedName>
</protein>
<sequence length="203" mass="23147">MATLSIKSDQEIKELLDEYGIKHGPIVDSTRPLYEKKLKEAMSKDKKMARPSTGNTTKPSADKTFYREEQEEVTYVTYRTPVKSEGHIGDGKPYMRSRQDFSDQDFVDNQPYSKSRPQYSGVRDYVDEPRVYSTPSASYSSYSKPLSDRNHPAVSGVKESQASSGRLIPLWIQFLVFLGVAAVIYFVFTNMESAEENPFNRIQ</sequence>
<accession>A0ACC2HMW2</accession>
<gene>
    <name evidence="1" type="ORF">DPEC_G00015710</name>
</gene>
<comment type="caution">
    <text evidence="1">The sequence shown here is derived from an EMBL/GenBank/DDBJ whole genome shotgun (WGS) entry which is preliminary data.</text>
</comment>